<evidence type="ECO:0000313" key="4">
    <source>
        <dbReference type="Proteomes" id="UP001222932"/>
    </source>
</evidence>
<feature type="compositionally biased region" description="Basic residues" evidence="1">
    <location>
        <begin position="210"/>
        <end position="219"/>
    </location>
</feature>
<accession>A0AAD3TYL9</accession>
<feature type="compositionally biased region" description="Low complexity" evidence="1">
    <location>
        <begin position="110"/>
        <end position="120"/>
    </location>
</feature>
<name>A0AAD3TYL9_9TREE</name>
<dbReference type="AlphaFoldDB" id="A0AAD3TYL9"/>
<sequence length="339" mass="37643">MPYFDSSNNRGPPMHTHSRRSLPSLATQLGSYVRPNTSTSSSMAPLSPSDFLFHGPKLPPIDSQPDTTLPLNPKKRKLDPPTPTHSVGKLLRPQPPSQCYQQYVFKPKRPSAASSSTRSTIQRRDGMPLAPMRRLDLSDGEDTEIHDEDEDEENRDTDDVDEDELASEAGNDNLKSGRDSPLLEVTPRERSVELDDDYVPFSSICSRTIGRSKHPRKATKPAPNAPPIPKAPKAKLTPNKPTEAKKTKLSRGAAGERRMSQNRSAQRKYRDKNKQLADLRSDFNLATIKTTSEFKAGKITGKAAMERLMDASDRFRTEMAATCGMTGQRLEEEIAEMGS</sequence>
<comment type="caution">
    <text evidence="3">The sequence shown here is derived from an EMBL/GenBank/DDBJ whole genome shotgun (WGS) entry which is preliminary data.</text>
</comment>
<reference evidence="3" key="1">
    <citation type="journal article" date="2023" name="BMC Genomics">
        <title>Chromosome-level genome assemblies of Cutaneotrichosporon spp. (Trichosporonales, Basidiomycota) reveal imbalanced evolution between nucleotide sequences and chromosome synteny.</title>
        <authorList>
            <person name="Kobayashi Y."/>
            <person name="Kayamori A."/>
            <person name="Aoki K."/>
            <person name="Shiwa Y."/>
            <person name="Matsutani M."/>
            <person name="Fujita N."/>
            <person name="Sugita T."/>
            <person name="Iwasaki W."/>
            <person name="Tanaka N."/>
            <person name="Takashima M."/>
        </authorList>
    </citation>
    <scope>NUCLEOTIDE SEQUENCE</scope>
    <source>
        <strain evidence="3">HIS016</strain>
    </source>
</reference>
<keyword evidence="4" id="KW-1185">Reference proteome</keyword>
<dbReference type="PROSITE" id="PS00036">
    <property type="entry name" value="BZIP_BASIC"/>
    <property type="match status" value="1"/>
</dbReference>
<feature type="compositionally biased region" description="Low complexity" evidence="1">
    <location>
        <begin position="37"/>
        <end position="49"/>
    </location>
</feature>
<reference evidence="3" key="2">
    <citation type="submission" date="2023-06" db="EMBL/GenBank/DDBJ databases">
        <authorList>
            <person name="Kobayashi Y."/>
            <person name="Kayamori A."/>
            <person name="Aoki K."/>
            <person name="Shiwa Y."/>
            <person name="Fujita N."/>
            <person name="Sugita T."/>
            <person name="Iwasaki W."/>
            <person name="Tanaka N."/>
            <person name="Takashima M."/>
        </authorList>
    </citation>
    <scope>NUCLEOTIDE SEQUENCE</scope>
    <source>
        <strain evidence="3">HIS016</strain>
    </source>
</reference>
<feature type="compositionally biased region" description="Polar residues" evidence="1">
    <location>
        <begin position="1"/>
        <end position="10"/>
    </location>
</feature>
<feature type="region of interest" description="Disordered" evidence="1">
    <location>
        <begin position="1"/>
        <end position="189"/>
    </location>
</feature>
<feature type="compositionally biased region" description="Polar residues" evidence="1">
    <location>
        <begin position="24"/>
        <end position="36"/>
    </location>
</feature>
<feature type="compositionally biased region" description="Acidic residues" evidence="1">
    <location>
        <begin position="138"/>
        <end position="166"/>
    </location>
</feature>
<gene>
    <name evidence="3" type="ORF">CspeluHIS016_0702950</name>
</gene>
<feature type="domain" description="BZIP" evidence="2">
    <location>
        <begin position="257"/>
        <end position="272"/>
    </location>
</feature>
<evidence type="ECO:0000256" key="1">
    <source>
        <dbReference type="SAM" id="MobiDB-lite"/>
    </source>
</evidence>
<proteinExistence type="predicted"/>
<dbReference type="EMBL" id="BTCM01000007">
    <property type="protein sequence ID" value="GMK59280.1"/>
    <property type="molecule type" value="Genomic_DNA"/>
</dbReference>
<feature type="region of interest" description="Disordered" evidence="1">
    <location>
        <begin position="208"/>
        <end position="275"/>
    </location>
</feature>
<evidence type="ECO:0000259" key="2">
    <source>
        <dbReference type="PROSITE" id="PS00036"/>
    </source>
</evidence>
<organism evidence="3 4">
    <name type="scientific">Cutaneotrichosporon spelunceum</name>
    <dbReference type="NCBI Taxonomy" id="1672016"/>
    <lineage>
        <taxon>Eukaryota</taxon>
        <taxon>Fungi</taxon>
        <taxon>Dikarya</taxon>
        <taxon>Basidiomycota</taxon>
        <taxon>Agaricomycotina</taxon>
        <taxon>Tremellomycetes</taxon>
        <taxon>Trichosporonales</taxon>
        <taxon>Trichosporonaceae</taxon>
        <taxon>Cutaneotrichosporon</taxon>
    </lineage>
</organism>
<dbReference type="InterPro" id="IPR004827">
    <property type="entry name" value="bZIP"/>
</dbReference>
<dbReference type="GO" id="GO:0003700">
    <property type="term" value="F:DNA-binding transcription factor activity"/>
    <property type="evidence" value="ECO:0007669"/>
    <property type="project" value="InterPro"/>
</dbReference>
<dbReference type="Proteomes" id="UP001222932">
    <property type="component" value="Unassembled WGS sequence"/>
</dbReference>
<protein>
    <recommendedName>
        <fullName evidence="2">BZIP domain-containing protein</fullName>
    </recommendedName>
</protein>
<evidence type="ECO:0000313" key="3">
    <source>
        <dbReference type="EMBL" id="GMK59280.1"/>
    </source>
</evidence>